<sequence length="391" mass="41950">MTHLFSIKASQSAVVFACILTAVLSPLHAAEKAPDNSDGFIALEPEGIKNLGIQYALAEIKDFERTVFAIGHIREDPKNHSVLSSRIAGRIIEVNAFEGDRVKKGDVLVKVESRQPGSPPPVIELRAPRDGLVVASHIRLGEPVEPENELLDIMDLSEVWATAQVPEDSISKIKAGSKAHIRIPALGGEIIDGELLRLDTKADRAGGTIGAIFRVPNKNSRLRPGMRAEFSIVTSSRTKVMAVPREALQGDAANRVVYVKHVDIENAFTRLPVETGESNDRYVEIVRGLFPGDEVVTTGSYALSFSSGSGISLKEALDAAHGHEHNEDGSELTPAQKQAKAKESAPAETEKTSPTVIFLACSTGLLLVLLIISGIRNGRALKQARGETASA</sequence>
<organism evidence="9">
    <name type="scientific">Oceaniferula spumae</name>
    <dbReference type="NCBI Taxonomy" id="2979115"/>
    <lineage>
        <taxon>Bacteria</taxon>
        <taxon>Pseudomonadati</taxon>
        <taxon>Verrucomicrobiota</taxon>
        <taxon>Verrucomicrobiia</taxon>
        <taxon>Verrucomicrobiales</taxon>
        <taxon>Verrucomicrobiaceae</taxon>
        <taxon>Oceaniferula</taxon>
    </lineage>
</organism>
<dbReference type="GO" id="GO:0022857">
    <property type="term" value="F:transmembrane transporter activity"/>
    <property type="evidence" value="ECO:0007669"/>
    <property type="project" value="InterPro"/>
</dbReference>
<evidence type="ECO:0000313" key="9">
    <source>
        <dbReference type="EMBL" id="BDS05742.1"/>
    </source>
</evidence>
<feature type="signal peptide" evidence="5">
    <location>
        <begin position="1"/>
        <end position="29"/>
    </location>
</feature>
<feature type="domain" description="CzcB-like barrel-sandwich hybrid" evidence="7">
    <location>
        <begin position="83"/>
        <end position="155"/>
    </location>
</feature>
<evidence type="ECO:0000259" key="6">
    <source>
        <dbReference type="Pfam" id="PF25954"/>
    </source>
</evidence>
<evidence type="ECO:0008006" key="10">
    <source>
        <dbReference type="Google" id="ProtNLM"/>
    </source>
</evidence>
<dbReference type="Pfam" id="PF25975">
    <property type="entry name" value="CzcB_C"/>
    <property type="match status" value="1"/>
</dbReference>
<dbReference type="PANTHER" id="PTHR30097">
    <property type="entry name" value="CATION EFFLUX SYSTEM PROTEIN CUSB"/>
    <property type="match status" value="1"/>
</dbReference>
<dbReference type="NCBIfam" id="TIGR01730">
    <property type="entry name" value="RND_mfp"/>
    <property type="match status" value="1"/>
</dbReference>
<reference evidence="9" key="1">
    <citation type="submission" date="2024-07" db="EMBL/GenBank/DDBJ databases">
        <title>Complete genome sequence of Verrucomicrobiaceae bacterium NT6N.</title>
        <authorList>
            <person name="Huang C."/>
            <person name="Takami H."/>
            <person name="Hamasaki K."/>
        </authorList>
    </citation>
    <scope>NUCLEOTIDE SEQUENCE</scope>
    <source>
        <strain evidence="9">NT6N</strain>
    </source>
</reference>
<keyword evidence="4" id="KW-0472">Membrane</keyword>
<feature type="compositionally biased region" description="Basic and acidic residues" evidence="3">
    <location>
        <begin position="318"/>
        <end position="328"/>
    </location>
</feature>
<feature type="domain" description="CusB-like beta-barrel" evidence="6">
    <location>
        <begin position="158"/>
        <end position="234"/>
    </location>
</feature>
<accession>A0AAT9FIG1</accession>
<feature type="region of interest" description="Disordered" evidence="3">
    <location>
        <begin position="318"/>
        <end position="348"/>
    </location>
</feature>
<evidence type="ECO:0000256" key="5">
    <source>
        <dbReference type="SAM" id="SignalP"/>
    </source>
</evidence>
<name>A0AAT9FIG1_9BACT</name>
<dbReference type="InterPro" id="IPR058649">
    <property type="entry name" value="CzcB_C"/>
</dbReference>
<feature type="transmembrane region" description="Helical" evidence="4">
    <location>
        <begin position="356"/>
        <end position="375"/>
    </location>
</feature>
<dbReference type="Gene3D" id="2.40.50.100">
    <property type="match status" value="1"/>
</dbReference>
<dbReference type="Pfam" id="PF25954">
    <property type="entry name" value="Beta-barrel_RND_2"/>
    <property type="match status" value="1"/>
</dbReference>
<evidence type="ECO:0000256" key="1">
    <source>
        <dbReference type="ARBA" id="ARBA00009477"/>
    </source>
</evidence>
<dbReference type="KEGG" id="osu:NT6N_07820"/>
<keyword evidence="4" id="KW-1133">Transmembrane helix</keyword>
<dbReference type="PANTHER" id="PTHR30097:SF4">
    <property type="entry name" value="SLR6042 PROTEIN"/>
    <property type="match status" value="1"/>
</dbReference>
<keyword evidence="2" id="KW-0813">Transport</keyword>
<dbReference type="GO" id="GO:0016020">
    <property type="term" value="C:membrane"/>
    <property type="evidence" value="ECO:0007669"/>
    <property type="project" value="InterPro"/>
</dbReference>
<dbReference type="InterPro" id="IPR058792">
    <property type="entry name" value="Beta-barrel_RND_2"/>
</dbReference>
<evidence type="ECO:0000256" key="4">
    <source>
        <dbReference type="SAM" id="Phobius"/>
    </source>
</evidence>
<gene>
    <name evidence="9" type="ORF">NT6N_07820</name>
</gene>
<dbReference type="SUPFAM" id="SSF111369">
    <property type="entry name" value="HlyD-like secretion proteins"/>
    <property type="match status" value="1"/>
</dbReference>
<dbReference type="Gene3D" id="2.40.420.20">
    <property type="match status" value="1"/>
</dbReference>
<dbReference type="InterPro" id="IPR058647">
    <property type="entry name" value="BSH_CzcB-like"/>
</dbReference>
<dbReference type="EMBL" id="AP026866">
    <property type="protein sequence ID" value="BDS05742.1"/>
    <property type="molecule type" value="Genomic_DNA"/>
</dbReference>
<protein>
    <recommendedName>
        <fullName evidence="10">RND efflux pump membrane fusion protein barrel-sandwich domain-containing protein</fullName>
    </recommendedName>
</protein>
<dbReference type="InterPro" id="IPR006143">
    <property type="entry name" value="RND_pump_MFP"/>
</dbReference>
<evidence type="ECO:0000259" key="8">
    <source>
        <dbReference type="Pfam" id="PF25975"/>
    </source>
</evidence>
<evidence type="ECO:0000256" key="2">
    <source>
        <dbReference type="ARBA" id="ARBA00022448"/>
    </source>
</evidence>
<dbReference type="Pfam" id="PF25973">
    <property type="entry name" value="BSH_CzcB"/>
    <property type="match status" value="1"/>
</dbReference>
<keyword evidence="4" id="KW-0812">Transmembrane</keyword>
<evidence type="ECO:0000259" key="7">
    <source>
        <dbReference type="Pfam" id="PF25973"/>
    </source>
</evidence>
<comment type="similarity">
    <text evidence="1">Belongs to the membrane fusion protein (MFP) (TC 8.A.1) family.</text>
</comment>
<proteinExistence type="inferred from homology"/>
<keyword evidence="5" id="KW-0732">Signal</keyword>
<feature type="domain" description="CzcB-like C-terminal circularly permuted SH3-like" evidence="8">
    <location>
        <begin position="242"/>
        <end position="303"/>
    </location>
</feature>
<dbReference type="AlphaFoldDB" id="A0AAT9FIG1"/>
<evidence type="ECO:0000256" key="3">
    <source>
        <dbReference type="SAM" id="MobiDB-lite"/>
    </source>
</evidence>
<feature type="chain" id="PRO_5043961337" description="RND efflux pump membrane fusion protein barrel-sandwich domain-containing protein" evidence="5">
    <location>
        <begin position="30"/>
        <end position="391"/>
    </location>
</feature>
<dbReference type="InterPro" id="IPR051909">
    <property type="entry name" value="MFP_Cation_Efflux"/>
</dbReference>
<dbReference type="Gene3D" id="2.40.30.170">
    <property type="match status" value="1"/>
</dbReference>